<dbReference type="PANTHER" id="PTHR43090">
    <property type="entry name" value="1-(5-PHOSPHORIBOSYL)-5-[(5-PHOSPHORIBOSYLAMINO)METHYLIDENEAMINO] IMIDAZOLE-4-CARBOXAMIDE ISOMERASE"/>
    <property type="match status" value="1"/>
</dbReference>
<keyword evidence="3" id="KW-1185">Reference proteome</keyword>
<dbReference type="Proteomes" id="UP000657918">
    <property type="component" value="Chromosome 4"/>
</dbReference>
<comment type="similarity">
    <text evidence="1">Belongs to the HisA/HisF family.</text>
</comment>
<dbReference type="InterPro" id="IPR013785">
    <property type="entry name" value="Aldolase_TIM"/>
</dbReference>
<protein>
    <submittedName>
        <fullName evidence="2">Uncharacterized protein</fullName>
    </submittedName>
</protein>
<accession>A0A835KAF5</accession>
<dbReference type="GO" id="GO:0000162">
    <property type="term" value="P:L-tryptophan biosynthetic process"/>
    <property type="evidence" value="ECO:0007669"/>
    <property type="project" value="TreeGrafter"/>
</dbReference>
<dbReference type="AlphaFoldDB" id="A0A835KAF5"/>
<proteinExistence type="inferred from homology"/>
<dbReference type="Gene3D" id="3.20.20.70">
    <property type="entry name" value="Aldolase class I"/>
    <property type="match status" value="1"/>
</dbReference>
<dbReference type="PANTHER" id="PTHR43090:SF2">
    <property type="entry name" value="1-(5-PHOSPHORIBOSYL)-5-[(5-PHOSPHORIBOSYLAMINO)METHYLIDENEAMINO] IMIDAZOLE-4-CARBOXAMIDE ISOMERASE"/>
    <property type="match status" value="1"/>
</dbReference>
<reference evidence="2 3" key="1">
    <citation type="submission" date="2020-10" db="EMBL/GenBank/DDBJ databases">
        <title>Plant Genome Project.</title>
        <authorList>
            <person name="Zhang R.-G."/>
        </authorList>
    </citation>
    <scope>NUCLEOTIDE SEQUENCE [LARGE SCALE GENOMIC DNA]</scope>
    <source>
        <strain evidence="2">FAFU-HL-1</strain>
        <tissue evidence="2">Leaf</tissue>
    </source>
</reference>
<organism evidence="2 3">
    <name type="scientific">Salix dunnii</name>
    <dbReference type="NCBI Taxonomy" id="1413687"/>
    <lineage>
        <taxon>Eukaryota</taxon>
        <taxon>Viridiplantae</taxon>
        <taxon>Streptophyta</taxon>
        <taxon>Embryophyta</taxon>
        <taxon>Tracheophyta</taxon>
        <taxon>Spermatophyta</taxon>
        <taxon>Magnoliopsida</taxon>
        <taxon>eudicotyledons</taxon>
        <taxon>Gunneridae</taxon>
        <taxon>Pentapetalae</taxon>
        <taxon>rosids</taxon>
        <taxon>fabids</taxon>
        <taxon>Malpighiales</taxon>
        <taxon>Salicaceae</taxon>
        <taxon>Saliceae</taxon>
        <taxon>Salix</taxon>
    </lineage>
</organism>
<evidence type="ECO:0000313" key="3">
    <source>
        <dbReference type="Proteomes" id="UP000657918"/>
    </source>
</evidence>
<evidence type="ECO:0000313" key="2">
    <source>
        <dbReference type="EMBL" id="KAF9683905.1"/>
    </source>
</evidence>
<comment type="caution">
    <text evidence="2">The sequence shown here is derived from an EMBL/GenBank/DDBJ whole genome shotgun (WGS) entry which is preliminary data.</text>
</comment>
<dbReference type="GO" id="GO:0003949">
    <property type="term" value="F:1-(5-phosphoribosyl)-5-[(5-phosphoribosylamino)methylideneamino]imidazole-4-carboxamide isomerase activity"/>
    <property type="evidence" value="ECO:0007669"/>
    <property type="project" value="InterPro"/>
</dbReference>
<sequence length="254" mass="28502">MGVLGLGDLKESLWSVWVLRIKESGGLRRIGGIEVKIEGKYKRRVDIEAILCGNESTSVCAVKFLQSKQQWQQAAAAYMPLLHPPLSFLLQERIFFLLVYKMCVVRLRPCIDMHKGKVKQIVGSTLRDLKGEGDSALVTNFESDETAAEFANLHKEDGFMGGADDLSKSIAIEELFDTPLHRTKMILFDLFCCLLVFVLAEKKELCFAEDIPDLLAQLGKFANRVTLILSLAMVKQTIERLKDLVRVAGKQKLV</sequence>
<dbReference type="EMBL" id="JADGMS010000004">
    <property type="protein sequence ID" value="KAF9683905.1"/>
    <property type="molecule type" value="Genomic_DNA"/>
</dbReference>
<dbReference type="OrthoDB" id="446074at2759"/>
<evidence type="ECO:0000256" key="1">
    <source>
        <dbReference type="ARBA" id="ARBA00009667"/>
    </source>
</evidence>
<name>A0A835KAF5_9ROSI</name>
<gene>
    <name evidence="2" type="ORF">SADUNF_Sadunf04G0062600</name>
</gene>
<dbReference type="InterPro" id="IPR044524">
    <property type="entry name" value="Isoase_HisA-like"/>
</dbReference>
<dbReference type="GO" id="GO:0000105">
    <property type="term" value="P:L-histidine biosynthetic process"/>
    <property type="evidence" value="ECO:0007669"/>
    <property type="project" value="InterPro"/>
</dbReference>
<dbReference type="GO" id="GO:0005737">
    <property type="term" value="C:cytoplasm"/>
    <property type="evidence" value="ECO:0007669"/>
    <property type="project" value="TreeGrafter"/>
</dbReference>